<dbReference type="InterPro" id="IPR008333">
    <property type="entry name" value="Cbr1-like_FAD-bd_dom"/>
</dbReference>
<keyword evidence="1" id="KW-0479">Metal-binding</keyword>
<feature type="binding site" evidence="1">
    <location>
        <position position="242"/>
    </location>
    <ligand>
        <name>[2Fe-2S] cluster</name>
        <dbReference type="ChEBI" id="CHEBI:190135"/>
    </ligand>
</feature>
<name>A0A101EQZ7_9THEM</name>
<dbReference type="AlphaFoldDB" id="A0A101EQZ7"/>
<comment type="cofactor">
    <cofactor evidence="1">
        <name>[2Fe-2S] cluster</name>
        <dbReference type="ChEBI" id="CHEBI:190135"/>
    </cofactor>
    <text evidence="1">Binds 1 [2Fe-2S] cluster per subunit.</text>
</comment>
<feature type="binding site" evidence="1">
    <location>
        <position position="230"/>
    </location>
    <ligand>
        <name>[2Fe-2S] cluster</name>
        <dbReference type="ChEBI" id="CHEBI:190135"/>
    </ligand>
</feature>
<dbReference type="GO" id="GO:0016491">
    <property type="term" value="F:oxidoreductase activity"/>
    <property type="evidence" value="ECO:0007669"/>
    <property type="project" value="InterPro"/>
</dbReference>
<dbReference type="Gene3D" id="2.40.30.10">
    <property type="entry name" value="Translation factors"/>
    <property type="match status" value="1"/>
</dbReference>
<dbReference type="PANTHER" id="PTHR43513">
    <property type="entry name" value="DIHYDROOROTATE DEHYDROGENASE B (NAD(+)), ELECTRON TRANSFER SUBUNIT"/>
    <property type="match status" value="1"/>
</dbReference>
<dbReference type="Pfam" id="PF00970">
    <property type="entry name" value="FAD_binding_6"/>
    <property type="match status" value="1"/>
</dbReference>
<evidence type="ECO:0000256" key="1">
    <source>
        <dbReference type="PIRSR" id="PIRSR006816-2"/>
    </source>
</evidence>
<dbReference type="PIRSF" id="PIRSF006816">
    <property type="entry name" value="Cyc3_hyd_g"/>
    <property type="match status" value="1"/>
</dbReference>
<evidence type="ECO:0000313" key="4">
    <source>
        <dbReference type="Proteomes" id="UP000058636"/>
    </source>
</evidence>
<sequence length="284" mass="31283">MRVGGAILNEIVKKTKIAEDVFDFWVHSPSVSKEAGPGQFVVIRLHEKGERIPLTVADTRPEKGLFRMVVKVVGKTTHELSLKKEGDTILDVVGPLGNPSEIKNYGNVLLVGGGVGIATLYPIAKALKNVGNNITTVLGARTKDYLIMVDEFKKISDVLLVTDDGSAGMKGVVTDAMDKLFRERKFDICWAVGPTIMMKFCTLKAREFGVPIWVSLNPIMVDGTGMCGACRVTVSGQIKFACVDGPEFRGEEVDWDELLKRLAQYREQEKISYERFLRAAGESE</sequence>
<reference evidence="3 4" key="1">
    <citation type="journal article" date="2015" name="MBio">
        <title>Genome-Resolved Metagenomic Analysis Reveals Roles for Candidate Phyla and Other Microbial Community Members in Biogeochemical Transformations in Oil Reservoirs.</title>
        <authorList>
            <person name="Hu P."/>
            <person name="Tom L."/>
            <person name="Singh A."/>
            <person name="Thomas B.C."/>
            <person name="Baker B.J."/>
            <person name="Piceno Y.M."/>
            <person name="Andersen G.L."/>
            <person name="Banfield J.F."/>
        </authorList>
    </citation>
    <scope>NUCLEOTIDE SEQUENCE [LARGE SCALE GENOMIC DNA]</scope>
    <source>
        <strain evidence="3">46_26</strain>
    </source>
</reference>
<dbReference type="PROSITE" id="PS51384">
    <property type="entry name" value="FAD_FR"/>
    <property type="match status" value="1"/>
</dbReference>
<gene>
    <name evidence="3" type="ORF">XD57_0596</name>
</gene>
<comment type="caution">
    <text evidence="3">The sequence shown here is derived from an EMBL/GenBank/DDBJ whole genome shotgun (WGS) entry which is preliminary data.</text>
</comment>
<dbReference type="InterPro" id="IPR039261">
    <property type="entry name" value="FNR_nucleotide-bd"/>
</dbReference>
<accession>A0A101EQZ7</accession>
<dbReference type="Proteomes" id="UP000058636">
    <property type="component" value="Unassembled WGS sequence"/>
</dbReference>
<dbReference type="Pfam" id="PF10418">
    <property type="entry name" value="DHODB_Fe-S_bind"/>
    <property type="match status" value="1"/>
</dbReference>
<dbReference type="SUPFAM" id="SSF52343">
    <property type="entry name" value="Ferredoxin reductase-like, C-terminal NADP-linked domain"/>
    <property type="match status" value="1"/>
</dbReference>
<dbReference type="GO" id="GO:0006221">
    <property type="term" value="P:pyrimidine nucleotide biosynthetic process"/>
    <property type="evidence" value="ECO:0007669"/>
    <property type="project" value="InterPro"/>
</dbReference>
<dbReference type="CDD" id="cd06219">
    <property type="entry name" value="DHOD_e_trans_like1"/>
    <property type="match status" value="1"/>
</dbReference>
<dbReference type="NCBIfam" id="NF004862">
    <property type="entry name" value="PRK06222.1"/>
    <property type="match status" value="1"/>
</dbReference>
<keyword evidence="1" id="KW-0408">Iron</keyword>
<dbReference type="InterPro" id="IPR050353">
    <property type="entry name" value="PyrK_electron_transfer"/>
</dbReference>
<feature type="binding site" evidence="1">
    <location>
        <position position="227"/>
    </location>
    <ligand>
        <name>[2Fe-2S] cluster</name>
        <dbReference type="ChEBI" id="CHEBI:190135"/>
    </ligand>
</feature>
<evidence type="ECO:0000259" key="2">
    <source>
        <dbReference type="PROSITE" id="PS51384"/>
    </source>
</evidence>
<evidence type="ECO:0000313" key="3">
    <source>
        <dbReference type="EMBL" id="KUK23308.1"/>
    </source>
</evidence>
<dbReference type="GO" id="GO:0046872">
    <property type="term" value="F:metal ion binding"/>
    <property type="evidence" value="ECO:0007669"/>
    <property type="project" value="UniProtKB-KW"/>
</dbReference>
<dbReference type="InterPro" id="IPR017938">
    <property type="entry name" value="Riboflavin_synthase-like_b-brl"/>
</dbReference>
<proteinExistence type="predicted"/>
<keyword evidence="1" id="KW-0001">2Fe-2S</keyword>
<dbReference type="PATRIC" id="fig|93930.3.peg.1440"/>
<dbReference type="Gene3D" id="3.40.50.80">
    <property type="entry name" value="Nucleotide-binding domain of ferredoxin-NADP reductase (FNR) module"/>
    <property type="match status" value="1"/>
</dbReference>
<dbReference type="GO" id="GO:0050660">
    <property type="term" value="F:flavin adenine dinucleotide binding"/>
    <property type="evidence" value="ECO:0007669"/>
    <property type="project" value="InterPro"/>
</dbReference>
<dbReference type="PANTHER" id="PTHR43513:SF3">
    <property type="entry name" value="DIHYDROOROTATE DEHYDROGENASE B (NAD(+)), ELECTRON TRANSFER SUBUNIT-RELATED"/>
    <property type="match status" value="1"/>
</dbReference>
<dbReference type="InterPro" id="IPR019480">
    <property type="entry name" value="Dihydroorotate_DH_Fe-S-bd"/>
</dbReference>
<keyword evidence="1" id="KW-0411">Iron-sulfur</keyword>
<dbReference type="GO" id="GO:0051537">
    <property type="term" value="F:2 iron, 2 sulfur cluster binding"/>
    <property type="evidence" value="ECO:0007669"/>
    <property type="project" value="UniProtKB-KW"/>
</dbReference>
<dbReference type="InterPro" id="IPR012165">
    <property type="entry name" value="Cyt_c3_hydrogenase_gsu"/>
</dbReference>
<dbReference type="SUPFAM" id="SSF63380">
    <property type="entry name" value="Riboflavin synthase domain-like"/>
    <property type="match status" value="1"/>
</dbReference>
<organism evidence="3 4">
    <name type="scientific">Thermotoga petrophila</name>
    <dbReference type="NCBI Taxonomy" id="93929"/>
    <lineage>
        <taxon>Bacteria</taxon>
        <taxon>Thermotogati</taxon>
        <taxon>Thermotogota</taxon>
        <taxon>Thermotogae</taxon>
        <taxon>Thermotogales</taxon>
        <taxon>Thermotogaceae</taxon>
        <taxon>Thermotoga</taxon>
    </lineage>
</organism>
<dbReference type="EMBL" id="LGFG01000033">
    <property type="protein sequence ID" value="KUK23308.1"/>
    <property type="molecule type" value="Genomic_DNA"/>
</dbReference>
<protein>
    <submittedName>
        <fullName evidence="3">Dihydroorotate dehydrogenase B (NAD(+)), electron transfer subunit-like protein</fullName>
    </submittedName>
</protein>
<dbReference type="InterPro" id="IPR017927">
    <property type="entry name" value="FAD-bd_FR_type"/>
</dbReference>
<feature type="domain" description="FAD-binding FR-type" evidence="2">
    <location>
        <begin position="4"/>
        <end position="102"/>
    </location>
</feature>